<evidence type="ECO:0000313" key="2">
    <source>
        <dbReference type="EMBL" id="KKN88919.1"/>
    </source>
</evidence>
<feature type="non-terminal residue" evidence="1">
    <location>
        <position position="23"/>
    </location>
</feature>
<comment type="caution">
    <text evidence="1">The sequence shown here is derived from an EMBL/GenBank/DDBJ whole genome shotgun (WGS) entry which is preliminary data.</text>
</comment>
<gene>
    <name evidence="2" type="ORF">LCGC14_0242900</name>
    <name evidence="1" type="ORF">LCGC14_1149040</name>
</gene>
<proteinExistence type="predicted"/>
<protein>
    <submittedName>
        <fullName evidence="1">Uncharacterized protein</fullName>
    </submittedName>
</protein>
<organism evidence="1">
    <name type="scientific">marine sediment metagenome</name>
    <dbReference type="NCBI Taxonomy" id="412755"/>
    <lineage>
        <taxon>unclassified sequences</taxon>
        <taxon>metagenomes</taxon>
        <taxon>ecological metagenomes</taxon>
    </lineage>
</organism>
<accession>A0A0F9M109</accession>
<sequence length="23" mass="2639">MQKYLGYIFDIGLLSFNDGTDPM</sequence>
<dbReference type="EMBL" id="LAZR01005511">
    <property type="protein sequence ID" value="KKM99313.1"/>
    <property type="molecule type" value="Genomic_DNA"/>
</dbReference>
<evidence type="ECO:0000313" key="1">
    <source>
        <dbReference type="EMBL" id="KKM99313.1"/>
    </source>
</evidence>
<name>A0A0F9M109_9ZZZZ</name>
<reference evidence="1" key="1">
    <citation type="journal article" date="2015" name="Nature">
        <title>Complex archaea that bridge the gap between prokaryotes and eukaryotes.</title>
        <authorList>
            <person name="Spang A."/>
            <person name="Saw J.H."/>
            <person name="Jorgensen S.L."/>
            <person name="Zaremba-Niedzwiedzka K."/>
            <person name="Martijn J."/>
            <person name="Lind A.E."/>
            <person name="van Eijk R."/>
            <person name="Schleper C."/>
            <person name="Guy L."/>
            <person name="Ettema T.J."/>
        </authorList>
    </citation>
    <scope>NUCLEOTIDE SEQUENCE</scope>
</reference>
<dbReference type="AlphaFoldDB" id="A0A0F9M109"/>
<dbReference type="EMBL" id="LAZR01000124">
    <property type="protein sequence ID" value="KKN88919.1"/>
    <property type="molecule type" value="Genomic_DNA"/>
</dbReference>